<name>A0A533I8D2_PARDE</name>
<evidence type="ECO:0000313" key="2">
    <source>
        <dbReference type="EMBL" id="TKW65918.1"/>
    </source>
</evidence>
<evidence type="ECO:0000259" key="1">
    <source>
        <dbReference type="SMART" id="SM01007"/>
    </source>
</evidence>
<evidence type="ECO:0000313" key="3">
    <source>
        <dbReference type="Proteomes" id="UP000315344"/>
    </source>
</evidence>
<reference evidence="2 3" key="1">
    <citation type="journal article" date="2017" name="Nat. Commun.">
        <title>In situ click chemistry generation of cyclooxygenase-2 inhibitors.</title>
        <authorList>
            <person name="Bhardwaj A."/>
            <person name="Kaur J."/>
            <person name="Wuest M."/>
            <person name="Wuest F."/>
        </authorList>
    </citation>
    <scope>NUCLEOTIDE SEQUENCE [LARGE SCALE GENOMIC DNA]</scope>
    <source>
        <strain evidence="2">S2_012_000_R3_94</strain>
    </source>
</reference>
<comment type="caution">
    <text evidence="2">The sequence shown here is derived from an EMBL/GenBank/DDBJ whole genome shotgun (WGS) entry which is preliminary data.</text>
</comment>
<protein>
    <submittedName>
        <fullName evidence="2">Class II aldolase</fullName>
    </submittedName>
</protein>
<dbReference type="CDD" id="cd09487">
    <property type="entry name" value="SAM_superfamily"/>
    <property type="match status" value="1"/>
</dbReference>
<dbReference type="InterPro" id="IPR001303">
    <property type="entry name" value="Aldolase_II/adducin_N"/>
</dbReference>
<gene>
    <name evidence="2" type="ORF">DI616_12270</name>
</gene>
<organism evidence="2 3">
    <name type="scientific">Paracoccus denitrificans</name>
    <dbReference type="NCBI Taxonomy" id="266"/>
    <lineage>
        <taxon>Bacteria</taxon>
        <taxon>Pseudomonadati</taxon>
        <taxon>Pseudomonadota</taxon>
        <taxon>Alphaproteobacteria</taxon>
        <taxon>Rhodobacterales</taxon>
        <taxon>Paracoccaceae</taxon>
        <taxon>Paracoccus</taxon>
    </lineage>
</organism>
<sequence>MQSRWNDADADRYIEQAKAQGQPAQLGLRIYTSRLIGRDPDLVLHGGGNTSVKLTDASGRAIIHVKGSGWDLAEIEAPGLPAMLLDPLLQTRDVPHMSDQDMVDFLRNQLLDQTAPNPSVEALLHAYIPHAFVDHSHATAVLALADQADMESVIQDIYGDRLAFVPYVMPGYALSHACVEVLDRNPSAQGLWLEQHGLFTYADTARESYELMIQFVTLAEEHLAQRGISISGPQPDDAPRPDALHAALRGALSARGQLGPEPALDFRSTPAIRSYLARDNLVELARRGTATPDHVIRIKPFAMILSPDDDEAQIGRALDQFAADYAAYFNRNAPNASEEKVMLDPLPRAVLVPGAGLFGIGSNENSARVAGDLLEQTARIVNAAEDYRRFTPISEADLFDMEYWSLEQAKLKVQPA</sequence>
<dbReference type="SUPFAM" id="SSF53639">
    <property type="entry name" value="AraD/HMP-PK domain-like"/>
    <property type="match status" value="1"/>
</dbReference>
<dbReference type="EMBL" id="VAFL01000009">
    <property type="protein sequence ID" value="TKW65918.1"/>
    <property type="molecule type" value="Genomic_DNA"/>
</dbReference>
<dbReference type="Pfam" id="PF00596">
    <property type="entry name" value="Aldolase_II"/>
    <property type="match status" value="1"/>
</dbReference>
<dbReference type="Proteomes" id="UP000315344">
    <property type="component" value="Unassembled WGS sequence"/>
</dbReference>
<accession>A0A533I8D2</accession>
<dbReference type="InterPro" id="IPR036409">
    <property type="entry name" value="Aldolase_II/adducin_N_sf"/>
</dbReference>
<dbReference type="Gene3D" id="3.40.225.10">
    <property type="entry name" value="Class II aldolase/adducin N-terminal domain"/>
    <property type="match status" value="1"/>
</dbReference>
<dbReference type="AlphaFoldDB" id="A0A533I8D2"/>
<dbReference type="SMART" id="SM01007">
    <property type="entry name" value="Aldolase_II"/>
    <property type="match status" value="1"/>
</dbReference>
<feature type="domain" description="Class II aldolase/adducin N-terminal" evidence="1">
    <location>
        <begin position="28"/>
        <end position="223"/>
    </location>
</feature>
<proteinExistence type="predicted"/>